<comment type="similarity">
    <text evidence="1">Belongs to the methyltransferase superfamily. LaeA methyltransferase family.</text>
</comment>
<protein>
    <submittedName>
        <fullName evidence="3">S-adenosyl-L-methionine-dependent methyltransferase</fullName>
    </submittedName>
</protein>
<feature type="region of interest" description="Disordered" evidence="2">
    <location>
        <begin position="1"/>
        <end position="64"/>
    </location>
</feature>
<dbReference type="EMBL" id="JAUKUA010000004">
    <property type="protein sequence ID" value="KAK0716004.1"/>
    <property type="molecule type" value="Genomic_DNA"/>
</dbReference>
<dbReference type="CDD" id="cd02440">
    <property type="entry name" value="AdoMet_MTases"/>
    <property type="match status" value="1"/>
</dbReference>
<accession>A0AA40AHP1</accession>
<feature type="compositionally biased region" description="Acidic residues" evidence="2">
    <location>
        <begin position="47"/>
        <end position="58"/>
    </location>
</feature>
<evidence type="ECO:0000256" key="1">
    <source>
        <dbReference type="ARBA" id="ARBA00038158"/>
    </source>
</evidence>
<keyword evidence="3" id="KW-0489">Methyltransferase</keyword>
<comment type="caution">
    <text evidence="3">The sequence shown here is derived from an EMBL/GenBank/DDBJ whole genome shotgun (WGS) entry which is preliminary data.</text>
</comment>
<dbReference type="PANTHER" id="PTHR43591:SF10">
    <property type="entry name" value="ABC TRANSMEMBRANE TYPE-1 DOMAIN-CONTAINING PROTEIN-RELATED"/>
    <property type="match status" value="1"/>
</dbReference>
<feature type="compositionally biased region" description="Pro residues" evidence="2">
    <location>
        <begin position="20"/>
        <end position="32"/>
    </location>
</feature>
<dbReference type="SUPFAM" id="SSF53335">
    <property type="entry name" value="S-adenosyl-L-methionine-dependent methyltransferases"/>
    <property type="match status" value="1"/>
</dbReference>
<dbReference type="InterPro" id="IPR029063">
    <property type="entry name" value="SAM-dependent_MTases_sf"/>
</dbReference>
<evidence type="ECO:0000256" key="2">
    <source>
        <dbReference type="SAM" id="MobiDB-lite"/>
    </source>
</evidence>
<dbReference type="Gene3D" id="3.40.50.150">
    <property type="entry name" value="Vaccinia Virus protein VP39"/>
    <property type="match status" value="1"/>
</dbReference>
<dbReference type="GO" id="GO:0008168">
    <property type="term" value="F:methyltransferase activity"/>
    <property type="evidence" value="ECO:0007669"/>
    <property type="project" value="UniProtKB-KW"/>
</dbReference>
<dbReference type="GO" id="GO:0032259">
    <property type="term" value="P:methylation"/>
    <property type="evidence" value="ECO:0007669"/>
    <property type="project" value="UniProtKB-KW"/>
</dbReference>
<evidence type="ECO:0000313" key="3">
    <source>
        <dbReference type="EMBL" id="KAK0716004.1"/>
    </source>
</evidence>
<evidence type="ECO:0000313" key="4">
    <source>
        <dbReference type="Proteomes" id="UP001172102"/>
    </source>
</evidence>
<dbReference type="Proteomes" id="UP001172102">
    <property type="component" value="Unassembled WGS sequence"/>
</dbReference>
<name>A0AA40AHP1_9PEZI</name>
<dbReference type="AlphaFoldDB" id="A0AA40AHP1"/>
<keyword evidence="4" id="KW-1185">Reference proteome</keyword>
<gene>
    <name evidence="3" type="ORF">B0H67DRAFT_255823</name>
</gene>
<sequence>MATNSAPAGNPVPANDRPTDSPPPPTSPPAGSPPAALEATPIQQDYSYDDTNVDDEGIDSTSIDSSTASLTESVYAYRKLHGRPYKKTSTTEYWAPVDETQNEGLDIIHNVLLMALDNKLFEAPLNNDPGEVLDVGTGTGIWAIDFADQHPMAVVTGTDISPIQPTWVPPNCRFVIEDCLLEWTWPLAHFDYVHLRCLYGSIPDWEELYTKAFRHLKPGGWLEDMEMDLKIQSDHVSIPDDHVFNKWAELFYTAGDRIGRSFRIANHHTMRDLMIKVGFVDVTERMIKVPLHGWPEDPHQKQMGLLGQLGLDQSLDGFGTFMLTQIHGWEPAEAVVFINAMRKQSRRASYKPWYWSTVVYGRKPLDTA</sequence>
<organism evidence="3 4">
    <name type="scientific">Lasiosphaeris hirsuta</name>
    <dbReference type="NCBI Taxonomy" id="260670"/>
    <lineage>
        <taxon>Eukaryota</taxon>
        <taxon>Fungi</taxon>
        <taxon>Dikarya</taxon>
        <taxon>Ascomycota</taxon>
        <taxon>Pezizomycotina</taxon>
        <taxon>Sordariomycetes</taxon>
        <taxon>Sordariomycetidae</taxon>
        <taxon>Sordariales</taxon>
        <taxon>Lasiosphaeriaceae</taxon>
        <taxon>Lasiosphaeris</taxon>
    </lineage>
</organism>
<reference evidence="3" key="1">
    <citation type="submission" date="2023-06" db="EMBL/GenBank/DDBJ databases">
        <title>Genome-scale phylogeny and comparative genomics of the fungal order Sordariales.</title>
        <authorList>
            <consortium name="Lawrence Berkeley National Laboratory"/>
            <person name="Hensen N."/>
            <person name="Bonometti L."/>
            <person name="Westerberg I."/>
            <person name="Brannstrom I.O."/>
            <person name="Guillou S."/>
            <person name="Cros-Aarteil S."/>
            <person name="Calhoun S."/>
            <person name="Haridas S."/>
            <person name="Kuo A."/>
            <person name="Mondo S."/>
            <person name="Pangilinan J."/>
            <person name="Riley R."/>
            <person name="Labutti K."/>
            <person name="Andreopoulos B."/>
            <person name="Lipzen A."/>
            <person name="Chen C."/>
            <person name="Yanf M."/>
            <person name="Daum C."/>
            <person name="Ng V."/>
            <person name="Clum A."/>
            <person name="Steindorff A."/>
            <person name="Ohm R."/>
            <person name="Martin F."/>
            <person name="Silar P."/>
            <person name="Natvig D."/>
            <person name="Lalanne C."/>
            <person name="Gautier V."/>
            <person name="Ament-Velasquez S.L."/>
            <person name="Kruys A."/>
            <person name="Hutchinson M.I."/>
            <person name="Powell A.J."/>
            <person name="Barry K."/>
            <person name="Miller A.N."/>
            <person name="Grigoriev I.V."/>
            <person name="Debuchy R."/>
            <person name="Gladieux P."/>
            <person name="Thoren M.H."/>
            <person name="Johannesson H."/>
        </authorList>
    </citation>
    <scope>NUCLEOTIDE SEQUENCE</scope>
    <source>
        <strain evidence="3">SMH4607-1</strain>
    </source>
</reference>
<dbReference type="Pfam" id="PF13489">
    <property type="entry name" value="Methyltransf_23"/>
    <property type="match status" value="1"/>
</dbReference>
<keyword evidence="3" id="KW-0808">Transferase</keyword>
<proteinExistence type="inferred from homology"/>
<dbReference type="PANTHER" id="PTHR43591">
    <property type="entry name" value="METHYLTRANSFERASE"/>
    <property type="match status" value="1"/>
</dbReference>